<reference evidence="6 7" key="1">
    <citation type="journal article" date="2019" name="Int. J. Syst. Evol. Microbiol.">
        <title>The Global Catalogue of Microorganisms (GCM) 10K type strain sequencing project: providing services to taxonomists for standard genome sequencing and annotation.</title>
        <authorList>
            <consortium name="The Broad Institute Genomics Platform"/>
            <consortium name="The Broad Institute Genome Sequencing Center for Infectious Disease"/>
            <person name="Wu L."/>
            <person name="Ma J."/>
        </authorList>
    </citation>
    <scope>NUCLEOTIDE SEQUENCE [LARGE SCALE GENOMIC DNA]</scope>
    <source>
        <strain evidence="6 7">JCM 15503</strain>
    </source>
</reference>
<dbReference type="PANTHER" id="PTHR30136:SF34">
    <property type="entry name" value="TRANSCRIPTIONAL REGULATOR"/>
    <property type="match status" value="1"/>
</dbReference>
<dbReference type="SUPFAM" id="SSF46785">
    <property type="entry name" value="Winged helix' DNA-binding domain"/>
    <property type="match status" value="1"/>
</dbReference>
<dbReference type="Proteomes" id="UP001500279">
    <property type="component" value="Unassembled WGS sequence"/>
</dbReference>
<dbReference type="InterPro" id="IPR036388">
    <property type="entry name" value="WH-like_DNA-bd_sf"/>
</dbReference>
<organism evidence="6 7">
    <name type="scientific">Ideonella azotifigens</name>
    <dbReference type="NCBI Taxonomy" id="513160"/>
    <lineage>
        <taxon>Bacteria</taxon>
        <taxon>Pseudomonadati</taxon>
        <taxon>Pseudomonadota</taxon>
        <taxon>Betaproteobacteria</taxon>
        <taxon>Burkholderiales</taxon>
        <taxon>Sphaerotilaceae</taxon>
        <taxon>Ideonella</taxon>
    </lineage>
</organism>
<evidence type="ECO:0000313" key="7">
    <source>
        <dbReference type="Proteomes" id="UP001500279"/>
    </source>
</evidence>
<dbReference type="EMBL" id="BAAAEW010000003">
    <property type="protein sequence ID" value="GAA0741708.1"/>
    <property type="molecule type" value="Genomic_DNA"/>
</dbReference>
<proteinExistence type="predicted"/>
<dbReference type="SMART" id="SM00346">
    <property type="entry name" value="HTH_ICLR"/>
    <property type="match status" value="1"/>
</dbReference>
<dbReference type="NCBIfam" id="TIGR02431">
    <property type="entry name" value="pcaR_pcaU"/>
    <property type="match status" value="1"/>
</dbReference>
<keyword evidence="1" id="KW-0805">Transcription regulation</keyword>
<keyword evidence="2" id="KW-0238">DNA-binding</keyword>
<evidence type="ECO:0000256" key="1">
    <source>
        <dbReference type="ARBA" id="ARBA00023015"/>
    </source>
</evidence>
<dbReference type="Pfam" id="PF01614">
    <property type="entry name" value="IclR_C"/>
    <property type="match status" value="1"/>
</dbReference>
<keyword evidence="3" id="KW-0804">Transcription</keyword>
<dbReference type="Gene3D" id="1.10.10.10">
    <property type="entry name" value="Winged helix-like DNA-binding domain superfamily/Winged helix DNA-binding domain"/>
    <property type="match status" value="1"/>
</dbReference>
<dbReference type="InterPro" id="IPR029016">
    <property type="entry name" value="GAF-like_dom_sf"/>
</dbReference>
<dbReference type="PROSITE" id="PS51077">
    <property type="entry name" value="HTH_ICLR"/>
    <property type="match status" value="1"/>
</dbReference>
<evidence type="ECO:0000313" key="6">
    <source>
        <dbReference type="EMBL" id="GAA0741708.1"/>
    </source>
</evidence>
<sequence length="288" mass="31032">MGPALPNRLADLALLPASGLASVRPLMEPGMALPPTESRGTADIVTSLQQGLRVIEVFDQDRPQLTIAEVARRADLSRAAARRYLLTLAEMGYVKHDGKTFALSVKVLRLAQSFMHSSRLPRLLQPQLQAIAAALQESSSAGVLEGDDVISVAAAGSGRLTSSTLQPGTRVPAYCTANGRVLLAALSPEALDAWLRRQTLPARTTHTLVDHDALRAEVQRVRARGHALVDQEFELGLRTVAVPLRNFKGEVVASANLSAHASRMRMDELAERGLPLLLQLQAQLQSLI</sequence>
<gene>
    <name evidence="6" type="ORF">GCM10009107_04530</name>
</gene>
<keyword evidence="7" id="KW-1185">Reference proteome</keyword>
<evidence type="ECO:0000256" key="2">
    <source>
        <dbReference type="ARBA" id="ARBA00023125"/>
    </source>
</evidence>
<dbReference type="Gene3D" id="3.30.450.40">
    <property type="match status" value="1"/>
</dbReference>
<dbReference type="InterPro" id="IPR005471">
    <property type="entry name" value="Tscrpt_reg_IclR_N"/>
</dbReference>
<evidence type="ECO:0000259" key="5">
    <source>
        <dbReference type="PROSITE" id="PS51078"/>
    </source>
</evidence>
<evidence type="ECO:0000256" key="3">
    <source>
        <dbReference type="ARBA" id="ARBA00023163"/>
    </source>
</evidence>
<feature type="domain" description="HTH iclR-type" evidence="4">
    <location>
        <begin position="45"/>
        <end position="105"/>
    </location>
</feature>
<dbReference type="PANTHER" id="PTHR30136">
    <property type="entry name" value="HELIX-TURN-HELIX TRANSCRIPTIONAL REGULATOR, ICLR FAMILY"/>
    <property type="match status" value="1"/>
</dbReference>
<feature type="domain" description="IclR-ED" evidence="5">
    <location>
        <begin position="106"/>
        <end position="288"/>
    </location>
</feature>
<evidence type="ECO:0000259" key="4">
    <source>
        <dbReference type="PROSITE" id="PS51077"/>
    </source>
</evidence>
<accession>A0ABN1JKL0</accession>
<dbReference type="InterPro" id="IPR012794">
    <property type="entry name" value="PcaR_PcaU"/>
</dbReference>
<dbReference type="InterPro" id="IPR050707">
    <property type="entry name" value="HTH_MetabolicPath_Reg"/>
</dbReference>
<dbReference type="InterPro" id="IPR036390">
    <property type="entry name" value="WH_DNA-bd_sf"/>
</dbReference>
<dbReference type="Pfam" id="PF09339">
    <property type="entry name" value="HTH_IclR"/>
    <property type="match status" value="1"/>
</dbReference>
<dbReference type="SUPFAM" id="SSF55781">
    <property type="entry name" value="GAF domain-like"/>
    <property type="match status" value="1"/>
</dbReference>
<dbReference type="InterPro" id="IPR014757">
    <property type="entry name" value="Tscrpt_reg_IclR_C"/>
</dbReference>
<dbReference type="PROSITE" id="PS51078">
    <property type="entry name" value="ICLR_ED"/>
    <property type="match status" value="1"/>
</dbReference>
<name>A0ABN1JKL0_9BURK</name>
<protein>
    <submittedName>
        <fullName evidence="6">IclR family transcriptional regulator</fullName>
    </submittedName>
</protein>
<comment type="caution">
    <text evidence="6">The sequence shown here is derived from an EMBL/GenBank/DDBJ whole genome shotgun (WGS) entry which is preliminary data.</text>
</comment>